<dbReference type="Pfam" id="PF09697">
    <property type="entry name" value="Porph_ging"/>
    <property type="match status" value="1"/>
</dbReference>
<name>A0A1I2MNP3_9FLAO</name>
<organism evidence="1 2">
    <name type="scientific">Salegentibacter agarivorans</name>
    <dbReference type="NCBI Taxonomy" id="345907"/>
    <lineage>
        <taxon>Bacteria</taxon>
        <taxon>Pseudomonadati</taxon>
        <taxon>Bacteroidota</taxon>
        <taxon>Flavobacteriia</taxon>
        <taxon>Flavobacteriales</taxon>
        <taxon>Flavobacteriaceae</taxon>
        <taxon>Salegentibacter</taxon>
    </lineage>
</organism>
<accession>A0A1I2MNP3</accession>
<dbReference type="NCBIfam" id="TIGR01200">
    <property type="entry name" value="GLPGLI"/>
    <property type="match status" value="1"/>
</dbReference>
<dbReference type="RefSeq" id="WP_093304980.1">
    <property type="nucleotide sequence ID" value="NZ_FOOH01000015.1"/>
</dbReference>
<reference evidence="2" key="1">
    <citation type="submission" date="2016-10" db="EMBL/GenBank/DDBJ databases">
        <authorList>
            <person name="Varghese N."/>
            <person name="Submissions S."/>
        </authorList>
    </citation>
    <scope>NUCLEOTIDE SEQUENCE [LARGE SCALE GENOMIC DNA]</scope>
    <source>
        <strain evidence="2">DSM 23515</strain>
    </source>
</reference>
<protein>
    <submittedName>
        <fullName evidence="1">GLPGLI family protein</fullName>
    </submittedName>
</protein>
<proteinExistence type="predicted"/>
<keyword evidence="2" id="KW-1185">Reference proteome</keyword>
<gene>
    <name evidence="1" type="ORF">SAMN04488033_11515</name>
</gene>
<evidence type="ECO:0000313" key="2">
    <source>
        <dbReference type="Proteomes" id="UP000199116"/>
    </source>
</evidence>
<dbReference type="InterPro" id="IPR005901">
    <property type="entry name" value="GLPGLI"/>
</dbReference>
<evidence type="ECO:0000313" key="1">
    <source>
        <dbReference type="EMBL" id="SFF93124.1"/>
    </source>
</evidence>
<dbReference type="EMBL" id="FOOH01000015">
    <property type="protein sequence ID" value="SFF93124.1"/>
    <property type="molecule type" value="Genomic_DNA"/>
</dbReference>
<dbReference type="AlphaFoldDB" id="A0A1I2MNP3"/>
<dbReference type="Proteomes" id="UP000199116">
    <property type="component" value="Unassembled WGS sequence"/>
</dbReference>
<sequence>MQTFLLIIFSPIFSSAFAQNKEIEDQFKYKATYNLTWQIDSTDAKSIQNEAMVLFIGDKISRFSSEGQYIADSIKEAYKDRERTQQSFNEMRSKMPMSALNFYIFKRQNSAEVSVTEKIVKDNYRYKQEIADLNWEILPETKDVAGFGAQKAKTSFSGRNYTAWFTTAIPVSEGPYKFRGLPGLILEISDNKGYYTFKLTGFKELNDEISMEFNPENYLEVSRERFLQIKEEYAENPFVIMESSGITMGFQPGQKEKLLKEHREEFKKKNNPIELK</sequence>